<keyword evidence="4" id="KW-1185">Reference proteome</keyword>
<keyword evidence="2" id="KW-0560">Oxidoreductase</keyword>
<dbReference type="PRINTS" id="PR00081">
    <property type="entry name" value="GDHRDH"/>
</dbReference>
<evidence type="ECO:0000313" key="3">
    <source>
        <dbReference type="EMBL" id="KAJ3091726.1"/>
    </source>
</evidence>
<organism evidence="3 4">
    <name type="scientific">Physocladia obscura</name>
    <dbReference type="NCBI Taxonomy" id="109957"/>
    <lineage>
        <taxon>Eukaryota</taxon>
        <taxon>Fungi</taxon>
        <taxon>Fungi incertae sedis</taxon>
        <taxon>Chytridiomycota</taxon>
        <taxon>Chytridiomycota incertae sedis</taxon>
        <taxon>Chytridiomycetes</taxon>
        <taxon>Chytridiales</taxon>
        <taxon>Chytriomycetaceae</taxon>
        <taxon>Physocladia</taxon>
    </lineage>
</organism>
<dbReference type="InterPro" id="IPR036291">
    <property type="entry name" value="NAD(P)-bd_dom_sf"/>
</dbReference>
<dbReference type="SUPFAM" id="SSF51735">
    <property type="entry name" value="NAD(P)-binding Rossmann-fold domains"/>
    <property type="match status" value="1"/>
</dbReference>
<dbReference type="PANTHER" id="PTHR24320">
    <property type="entry name" value="RETINOL DEHYDROGENASE"/>
    <property type="match status" value="1"/>
</dbReference>
<reference evidence="3" key="1">
    <citation type="submission" date="2020-05" db="EMBL/GenBank/DDBJ databases">
        <title>Phylogenomic resolution of chytrid fungi.</title>
        <authorList>
            <person name="Stajich J.E."/>
            <person name="Amses K."/>
            <person name="Simmons R."/>
            <person name="Seto K."/>
            <person name="Myers J."/>
            <person name="Bonds A."/>
            <person name="Quandt C.A."/>
            <person name="Barry K."/>
            <person name="Liu P."/>
            <person name="Grigoriev I."/>
            <person name="Longcore J.E."/>
            <person name="James T.Y."/>
        </authorList>
    </citation>
    <scope>NUCLEOTIDE SEQUENCE</scope>
    <source>
        <strain evidence="3">JEL0513</strain>
    </source>
</reference>
<dbReference type="GO" id="GO:0016491">
    <property type="term" value="F:oxidoreductase activity"/>
    <property type="evidence" value="ECO:0007669"/>
    <property type="project" value="UniProtKB-KW"/>
</dbReference>
<gene>
    <name evidence="3" type="ORF">HK100_007115</name>
</gene>
<sequence>MAKTFIITGGSNGIGKETARIIASRHPEAKVIITGRSKETVNKACLNLQPLKNIEGYALELTDFASIKQFADVINTNVASGNWVLASIVHNAGMQLSSFERTAIGIEKTFHANHIGTFYLNKLILDALKKQVEDPSTPCRMIIVSSDTHDPKAKTGVPPPVFEDPRELTYIGREGFSKMTDSLLAYSSSKLCNVLYTYKLAQQLPAGLTVNAFNPSLVPGTGLTREHNIFIRGIASTILPLISSSLGGSTLARSCGGLADLMDSPTYDGVTAKYVDITQIKSSSDWSYDEHRQNLLWDLSEEIVTKHAG</sequence>
<dbReference type="Gene3D" id="3.40.50.720">
    <property type="entry name" value="NAD(P)-binding Rossmann-like Domain"/>
    <property type="match status" value="1"/>
</dbReference>
<dbReference type="PANTHER" id="PTHR24320:SF152">
    <property type="entry name" value="SHORT-CHAIN DEHYDROGENASE_REDUCTASE FAMILY PROTEIN"/>
    <property type="match status" value="1"/>
</dbReference>
<name>A0AAD5SS17_9FUNG</name>
<proteinExistence type="inferred from homology"/>
<protein>
    <submittedName>
        <fullName evidence="3">Uncharacterized protein</fullName>
    </submittedName>
</protein>
<comment type="similarity">
    <text evidence="1">Belongs to the short-chain dehydrogenases/reductases (SDR) family.</text>
</comment>
<evidence type="ECO:0000256" key="1">
    <source>
        <dbReference type="ARBA" id="ARBA00006484"/>
    </source>
</evidence>
<dbReference type="Proteomes" id="UP001211907">
    <property type="component" value="Unassembled WGS sequence"/>
</dbReference>
<dbReference type="EMBL" id="JADGJH010003334">
    <property type="protein sequence ID" value="KAJ3091726.1"/>
    <property type="molecule type" value="Genomic_DNA"/>
</dbReference>
<dbReference type="InterPro" id="IPR002347">
    <property type="entry name" value="SDR_fam"/>
</dbReference>
<dbReference type="Pfam" id="PF00106">
    <property type="entry name" value="adh_short"/>
    <property type="match status" value="1"/>
</dbReference>
<dbReference type="AlphaFoldDB" id="A0AAD5SS17"/>
<accession>A0AAD5SS17</accession>
<evidence type="ECO:0000256" key="2">
    <source>
        <dbReference type="ARBA" id="ARBA00023002"/>
    </source>
</evidence>
<evidence type="ECO:0000313" key="4">
    <source>
        <dbReference type="Proteomes" id="UP001211907"/>
    </source>
</evidence>
<comment type="caution">
    <text evidence="3">The sequence shown here is derived from an EMBL/GenBank/DDBJ whole genome shotgun (WGS) entry which is preliminary data.</text>
</comment>